<accession>A0AAC9NKH3</accession>
<dbReference type="EMBL" id="CP017962">
    <property type="protein sequence ID" value="APC47679.1"/>
    <property type="molecule type" value="Genomic_DNA"/>
</dbReference>
<evidence type="ECO:0000313" key="4">
    <source>
        <dbReference type="EMBL" id="APC47679.1"/>
    </source>
</evidence>
<keyword evidence="2" id="KW-0012">Acyltransferase</keyword>
<dbReference type="PROSITE" id="PS51186">
    <property type="entry name" value="GNAT"/>
    <property type="match status" value="1"/>
</dbReference>
<evidence type="ECO:0000256" key="1">
    <source>
        <dbReference type="ARBA" id="ARBA00022679"/>
    </source>
</evidence>
<dbReference type="RefSeq" id="WP_071648561.1">
    <property type="nucleotide sequence ID" value="NZ_CP017962.1"/>
</dbReference>
<reference evidence="4 5" key="1">
    <citation type="submission" date="2016-11" db="EMBL/GenBank/DDBJ databases">
        <title>Complete genome sequencing of Virgibacillus halodenitrificans PDB-F2.</title>
        <authorList>
            <person name="Sun Z."/>
            <person name="Zhou Y."/>
            <person name="Li H."/>
        </authorList>
    </citation>
    <scope>NUCLEOTIDE SEQUENCE [LARGE SCALE GENOMIC DNA]</scope>
    <source>
        <strain evidence="4 5">PDB-F2</strain>
    </source>
</reference>
<dbReference type="Pfam" id="PF13508">
    <property type="entry name" value="Acetyltransf_7"/>
    <property type="match status" value="1"/>
</dbReference>
<dbReference type="AlphaFoldDB" id="A0AAC9NKH3"/>
<keyword evidence="1" id="KW-0808">Transferase</keyword>
<dbReference type="CDD" id="cd04301">
    <property type="entry name" value="NAT_SF"/>
    <property type="match status" value="1"/>
</dbReference>
<organism evidence="4 5">
    <name type="scientific">Virgibacillus halodenitrificans</name>
    <name type="common">Bacillus halodenitrificans</name>
    <dbReference type="NCBI Taxonomy" id="1482"/>
    <lineage>
        <taxon>Bacteria</taxon>
        <taxon>Bacillati</taxon>
        <taxon>Bacillota</taxon>
        <taxon>Bacilli</taxon>
        <taxon>Bacillales</taxon>
        <taxon>Bacillaceae</taxon>
        <taxon>Virgibacillus</taxon>
    </lineage>
</organism>
<protein>
    <submittedName>
        <fullName evidence="4">GNAT family N-acetyltransferase</fullName>
    </submittedName>
</protein>
<feature type="domain" description="N-acetyltransferase" evidence="3">
    <location>
        <begin position="1"/>
        <end position="142"/>
    </location>
</feature>
<sequence length="145" mass="17331">MIREYKDTDIDKLIDIWFEGSLQAHDFIDSAYWESQIKEMKDKYIPMSETYVMTEQTKIIGFVSMVEDYLAALFIDVAYQNNGAGKELLKFVKRQRNEIQLKVYKENFSAIRFYEKNEFIIKKELTDESTNKQEYLMGWTKDTNN</sequence>
<dbReference type="SUPFAM" id="SSF55729">
    <property type="entry name" value="Acyl-CoA N-acyltransferases (Nat)"/>
    <property type="match status" value="1"/>
</dbReference>
<dbReference type="InterPro" id="IPR000182">
    <property type="entry name" value="GNAT_dom"/>
</dbReference>
<evidence type="ECO:0000313" key="5">
    <source>
        <dbReference type="Proteomes" id="UP000182945"/>
    </source>
</evidence>
<evidence type="ECO:0000259" key="3">
    <source>
        <dbReference type="PROSITE" id="PS51186"/>
    </source>
</evidence>
<name>A0AAC9NKH3_VIRHA</name>
<dbReference type="GeneID" id="71513862"/>
<dbReference type="Proteomes" id="UP000182945">
    <property type="component" value="Chromosome"/>
</dbReference>
<dbReference type="Gene3D" id="3.40.630.30">
    <property type="match status" value="1"/>
</dbReference>
<dbReference type="GO" id="GO:0016747">
    <property type="term" value="F:acyltransferase activity, transferring groups other than amino-acyl groups"/>
    <property type="evidence" value="ECO:0007669"/>
    <property type="project" value="InterPro"/>
</dbReference>
<dbReference type="KEGG" id="vhl:BME96_05635"/>
<gene>
    <name evidence="4" type="ORF">BME96_05635</name>
</gene>
<dbReference type="NCBIfam" id="NF007853">
    <property type="entry name" value="PRK10562.1"/>
    <property type="match status" value="1"/>
</dbReference>
<dbReference type="PANTHER" id="PTHR43800">
    <property type="entry name" value="PEPTIDYL-LYSINE N-ACETYLTRANSFERASE YJAB"/>
    <property type="match status" value="1"/>
</dbReference>
<proteinExistence type="predicted"/>
<evidence type="ECO:0000256" key="2">
    <source>
        <dbReference type="ARBA" id="ARBA00023315"/>
    </source>
</evidence>
<dbReference type="PANTHER" id="PTHR43800:SF1">
    <property type="entry name" value="PEPTIDYL-LYSINE N-ACETYLTRANSFERASE YJAB"/>
    <property type="match status" value="1"/>
</dbReference>
<dbReference type="InterPro" id="IPR016181">
    <property type="entry name" value="Acyl_CoA_acyltransferase"/>
</dbReference>